<proteinExistence type="predicted"/>
<dbReference type="AlphaFoldDB" id="A0A934MR83"/>
<accession>A0A934MR83</accession>
<reference evidence="1" key="1">
    <citation type="submission" date="2020-12" db="EMBL/GenBank/DDBJ databases">
        <authorList>
            <person name="Huq M.A."/>
        </authorList>
    </citation>
    <scope>NUCLEOTIDE SEQUENCE</scope>
    <source>
        <strain evidence="1">MAHUQ-46</strain>
    </source>
</reference>
<organism evidence="1 2">
    <name type="scientific">Paenibacillus roseus</name>
    <dbReference type="NCBI Taxonomy" id="2798579"/>
    <lineage>
        <taxon>Bacteria</taxon>
        <taxon>Bacillati</taxon>
        <taxon>Bacillota</taxon>
        <taxon>Bacilli</taxon>
        <taxon>Bacillales</taxon>
        <taxon>Paenibacillaceae</taxon>
        <taxon>Paenibacillus</taxon>
    </lineage>
</organism>
<evidence type="ECO:0000313" key="1">
    <source>
        <dbReference type="EMBL" id="MBJ6362094.1"/>
    </source>
</evidence>
<comment type="caution">
    <text evidence="1">The sequence shown here is derived from an EMBL/GenBank/DDBJ whole genome shotgun (WGS) entry which is preliminary data.</text>
</comment>
<keyword evidence="2" id="KW-1185">Reference proteome</keyword>
<dbReference type="Proteomes" id="UP000640274">
    <property type="component" value="Unassembled WGS sequence"/>
</dbReference>
<sequence length="49" mass="5670">MTDKEIAKEIILAMIEHKYLLRSEYPQVKTVSEMVGLAYNEILTALQDE</sequence>
<evidence type="ECO:0000313" key="2">
    <source>
        <dbReference type="Proteomes" id="UP000640274"/>
    </source>
</evidence>
<protein>
    <submittedName>
        <fullName evidence="1">Uncharacterized protein</fullName>
    </submittedName>
</protein>
<dbReference type="RefSeq" id="WP_199019638.1">
    <property type="nucleotide sequence ID" value="NZ_JAELUP010000065.1"/>
</dbReference>
<gene>
    <name evidence="1" type="ORF">JFN88_12535</name>
</gene>
<name>A0A934MR83_9BACL</name>
<dbReference type="EMBL" id="JAELUP010000065">
    <property type="protein sequence ID" value="MBJ6362094.1"/>
    <property type="molecule type" value="Genomic_DNA"/>
</dbReference>